<gene>
    <name evidence="2" type="ORF">GWK47_051268</name>
</gene>
<feature type="compositionally biased region" description="Polar residues" evidence="1">
    <location>
        <begin position="167"/>
        <end position="179"/>
    </location>
</feature>
<organism evidence="2 3">
    <name type="scientific">Chionoecetes opilio</name>
    <name type="common">Atlantic snow crab</name>
    <name type="synonym">Cancer opilio</name>
    <dbReference type="NCBI Taxonomy" id="41210"/>
    <lineage>
        <taxon>Eukaryota</taxon>
        <taxon>Metazoa</taxon>
        <taxon>Ecdysozoa</taxon>
        <taxon>Arthropoda</taxon>
        <taxon>Crustacea</taxon>
        <taxon>Multicrustacea</taxon>
        <taxon>Malacostraca</taxon>
        <taxon>Eumalacostraca</taxon>
        <taxon>Eucarida</taxon>
        <taxon>Decapoda</taxon>
        <taxon>Pleocyemata</taxon>
        <taxon>Brachyura</taxon>
        <taxon>Eubrachyura</taxon>
        <taxon>Majoidea</taxon>
        <taxon>Majidae</taxon>
        <taxon>Chionoecetes</taxon>
    </lineage>
</organism>
<evidence type="ECO:0000313" key="2">
    <source>
        <dbReference type="EMBL" id="KAG0719064.1"/>
    </source>
</evidence>
<dbReference type="Proteomes" id="UP000770661">
    <property type="component" value="Unassembled WGS sequence"/>
</dbReference>
<reference evidence="2" key="1">
    <citation type="submission" date="2020-07" db="EMBL/GenBank/DDBJ databases">
        <title>The High-quality genome of the commercially important snow crab, Chionoecetes opilio.</title>
        <authorList>
            <person name="Jeong J.-H."/>
            <person name="Ryu S."/>
        </authorList>
    </citation>
    <scope>NUCLEOTIDE SEQUENCE</scope>
    <source>
        <strain evidence="2">MADBK_172401_WGS</strain>
        <tissue evidence="2">Digestive gland</tissue>
    </source>
</reference>
<evidence type="ECO:0000313" key="3">
    <source>
        <dbReference type="Proteomes" id="UP000770661"/>
    </source>
</evidence>
<name>A0A8J4YA32_CHIOP</name>
<dbReference type="EMBL" id="JACEEZ010015112">
    <property type="protein sequence ID" value="KAG0719064.1"/>
    <property type="molecule type" value="Genomic_DNA"/>
</dbReference>
<dbReference type="PRINTS" id="PR01345">
    <property type="entry name" value="CERVTRCPTASE"/>
</dbReference>
<accession>A0A8J4YA32</accession>
<evidence type="ECO:0000256" key="1">
    <source>
        <dbReference type="SAM" id="MobiDB-lite"/>
    </source>
</evidence>
<sequence>MLMVPSKFQHQIEETIKKARRIAGWILRTFYSREEECMMTLWRALVRPILDYCSQLWSPHKAMDIQALESVQRSFTRQIRGMKELSYRERLKRLGQYSQQRRRERYSTIYIWKILEESVPKPSNINKVDAYINERAGRKCFRKAPPTPAPARIKTLLSASLPYSGPKPSTASQETSETSPVAPWRS</sequence>
<feature type="region of interest" description="Disordered" evidence="1">
    <location>
        <begin position="156"/>
        <end position="186"/>
    </location>
</feature>
<dbReference type="OrthoDB" id="426210at2759"/>
<protein>
    <submittedName>
        <fullName evidence="2">Uncharacterized protein</fullName>
    </submittedName>
</protein>
<proteinExistence type="predicted"/>
<dbReference type="AlphaFoldDB" id="A0A8J4YA32"/>
<comment type="caution">
    <text evidence="2">The sequence shown here is derived from an EMBL/GenBank/DDBJ whole genome shotgun (WGS) entry which is preliminary data.</text>
</comment>
<dbReference type="PANTHER" id="PTHR33332">
    <property type="entry name" value="REVERSE TRANSCRIPTASE DOMAIN-CONTAINING PROTEIN"/>
    <property type="match status" value="1"/>
</dbReference>
<keyword evidence="3" id="KW-1185">Reference proteome</keyword>